<dbReference type="OrthoDB" id="1111334at2759"/>
<organism evidence="1 2">
    <name type="scientific">Arabis alpina</name>
    <name type="common">Alpine rock-cress</name>
    <dbReference type="NCBI Taxonomy" id="50452"/>
    <lineage>
        <taxon>Eukaryota</taxon>
        <taxon>Viridiplantae</taxon>
        <taxon>Streptophyta</taxon>
        <taxon>Embryophyta</taxon>
        <taxon>Tracheophyta</taxon>
        <taxon>Spermatophyta</taxon>
        <taxon>Magnoliopsida</taxon>
        <taxon>eudicotyledons</taxon>
        <taxon>Gunneridae</taxon>
        <taxon>Pentapetalae</taxon>
        <taxon>rosids</taxon>
        <taxon>malvids</taxon>
        <taxon>Brassicales</taxon>
        <taxon>Brassicaceae</taxon>
        <taxon>Arabideae</taxon>
        <taxon>Arabis</taxon>
    </lineage>
</organism>
<dbReference type="OMA" id="TETRSQW"/>
<proteinExistence type="predicted"/>
<protein>
    <submittedName>
        <fullName evidence="1">Uncharacterized protein</fullName>
    </submittedName>
</protein>
<dbReference type="Gramene" id="KFK36784">
    <property type="protein sequence ID" value="KFK36784"/>
    <property type="gene ID" value="AALP_AA4G170400"/>
</dbReference>
<evidence type="ECO:0000313" key="2">
    <source>
        <dbReference type="Proteomes" id="UP000029120"/>
    </source>
</evidence>
<dbReference type="eggNOG" id="ENOG502R1HJ">
    <property type="taxonomic scope" value="Eukaryota"/>
</dbReference>
<dbReference type="EMBL" id="CM002872">
    <property type="protein sequence ID" value="KFK36784.1"/>
    <property type="molecule type" value="Genomic_DNA"/>
</dbReference>
<evidence type="ECO:0000313" key="1">
    <source>
        <dbReference type="EMBL" id="KFK36784.1"/>
    </source>
</evidence>
<reference evidence="2" key="1">
    <citation type="journal article" date="2015" name="Nat. Plants">
        <title>Genome expansion of Arabis alpina linked with retrotransposition and reduced symmetric DNA methylation.</title>
        <authorList>
            <person name="Willing E.M."/>
            <person name="Rawat V."/>
            <person name="Mandakova T."/>
            <person name="Maumus F."/>
            <person name="James G.V."/>
            <person name="Nordstroem K.J."/>
            <person name="Becker C."/>
            <person name="Warthmann N."/>
            <person name="Chica C."/>
            <person name="Szarzynska B."/>
            <person name="Zytnicki M."/>
            <person name="Albani M.C."/>
            <person name="Kiefer C."/>
            <person name="Bergonzi S."/>
            <person name="Castaings L."/>
            <person name="Mateos J.L."/>
            <person name="Berns M.C."/>
            <person name="Bujdoso N."/>
            <person name="Piofczyk T."/>
            <person name="de Lorenzo L."/>
            <person name="Barrero-Sicilia C."/>
            <person name="Mateos I."/>
            <person name="Piednoel M."/>
            <person name="Hagmann J."/>
            <person name="Chen-Min-Tao R."/>
            <person name="Iglesias-Fernandez R."/>
            <person name="Schuster S.C."/>
            <person name="Alonso-Blanco C."/>
            <person name="Roudier F."/>
            <person name="Carbonero P."/>
            <person name="Paz-Ares J."/>
            <person name="Davis S.J."/>
            <person name="Pecinka A."/>
            <person name="Quesneville H."/>
            <person name="Colot V."/>
            <person name="Lysak M.A."/>
            <person name="Weigel D."/>
            <person name="Coupland G."/>
            <person name="Schneeberger K."/>
        </authorList>
    </citation>
    <scope>NUCLEOTIDE SEQUENCE [LARGE SCALE GENOMIC DNA]</scope>
    <source>
        <strain evidence="2">cv. Pajares</strain>
    </source>
</reference>
<name>A0A087H3T2_ARAAL</name>
<dbReference type="AlphaFoldDB" id="A0A087H3T2"/>
<dbReference type="Proteomes" id="UP000029120">
    <property type="component" value="Chromosome 4"/>
</dbReference>
<keyword evidence="2" id="KW-1185">Reference proteome</keyword>
<sequence length="206" mass="24201">MDYPQGNENKLKKHILKAEKRLKKVEQDHLHISQKYEETSSHWQKLCDEKRRTTNRCHSAAEFINYCNQMAENLQKALDKLPTTTETTEETNDHSLQMSMFNRGKSLAQENMMIFQQKAQCQKLDTEVVGYLAKINGTLEYVKRKMTRSDSRKGIHDLLNEVKEKNKCRDKALTNCTLICNPTNLESLRKYVELELKVRPLLLFKH</sequence>
<accession>A0A087H3T2</accession>
<gene>
    <name evidence="1" type="ordered locus">AALP_Aa4g170400</name>
</gene>